<dbReference type="Pfam" id="PF16323">
    <property type="entry name" value="DUF4959"/>
    <property type="match status" value="1"/>
</dbReference>
<dbReference type="Gene3D" id="2.60.120.260">
    <property type="entry name" value="Galactose-binding domain-like"/>
    <property type="match status" value="1"/>
</dbReference>
<dbReference type="InterPro" id="IPR032527">
    <property type="entry name" value="DUF4959"/>
</dbReference>
<feature type="domain" description="F5/8 type C" evidence="1">
    <location>
        <begin position="202"/>
        <end position="387"/>
    </location>
</feature>
<keyword evidence="4" id="KW-1185">Reference proteome</keyword>
<dbReference type="Pfam" id="PF16391">
    <property type="entry name" value="DUF5000"/>
    <property type="match status" value="1"/>
</dbReference>
<name>A0A1H4EMT9_9BACT</name>
<dbReference type="PROSITE" id="PS50853">
    <property type="entry name" value="FN3"/>
    <property type="match status" value="1"/>
</dbReference>
<protein>
    <recommendedName>
        <fullName evidence="5">DUF4959 domain-containing protein</fullName>
    </recommendedName>
</protein>
<organism evidence="3 4">
    <name type="scientific">Chitinophaga terrae</name>
    <name type="common">ex Kim and Jung 2007</name>
    <dbReference type="NCBI Taxonomy" id="408074"/>
    <lineage>
        <taxon>Bacteria</taxon>
        <taxon>Pseudomonadati</taxon>
        <taxon>Bacteroidota</taxon>
        <taxon>Chitinophagia</taxon>
        <taxon>Chitinophagales</taxon>
        <taxon>Chitinophagaceae</taxon>
        <taxon>Chitinophaga</taxon>
    </lineage>
</organism>
<dbReference type="AlphaFoldDB" id="A0A1H4EMT9"/>
<dbReference type="InterPro" id="IPR033431">
    <property type="entry name" value="DUF5126"/>
</dbReference>
<evidence type="ECO:0000313" key="4">
    <source>
        <dbReference type="Proteomes" id="UP000199656"/>
    </source>
</evidence>
<dbReference type="PROSITE" id="PS51257">
    <property type="entry name" value="PROKAR_LIPOPROTEIN"/>
    <property type="match status" value="1"/>
</dbReference>
<sequence length="389" mass="43872">MKRYSFLYLLCCSLMFACKEDKRQPINQDSAPGPVSNVTAENIAGGARITYNRPKDESLLYVKAVYNIREGVQREVKASYYQNTLTVDGFPDTVAYTVTLYAVSRGEKASAPVTVTIHPLTPPVKAAFETLEMTNTYGGVRVRFVNDAEADLVLTVLATDSTQELVPAETYYTKRKAGAFAARGFDTTSRKFGVYVRDRWNNHSDTLFATLKPMFEQKLDKSKFKEVDLPTDTYQPHIGKFNQLWDDKLGGNIFHTKPGTGLPQWFTIDLGVKTSLSRFKLHHRDGTFDGPYTGGDPKIYEIWGSNNPPSDGSWNNWELLSRFESVKPSGLPEGTVTTEDKQFAVTDGEDFDFPPDIPPVRYIRFKTIKVWGALDHMYIAELTFWGNVK</sequence>
<dbReference type="InterPro" id="IPR008979">
    <property type="entry name" value="Galactose-bd-like_sf"/>
</dbReference>
<dbReference type="Pfam" id="PF17166">
    <property type="entry name" value="DUF5126"/>
    <property type="match status" value="1"/>
</dbReference>
<proteinExistence type="predicted"/>
<evidence type="ECO:0008006" key="5">
    <source>
        <dbReference type="Google" id="ProtNLM"/>
    </source>
</evidence>
<dbReference type="InterPro" id="IPR003961">
    <property type="entry name" value="FN3_dom"/>
</dbReference>
<evidence type="ECO:0000313" key="3">
    <source>
        <dbReference type="EMBL" id="SEA85840.1"/>
    </source>
</evidence>
<reference evidence="4" key="1">
    <citation type="submission" date="2016-10" db="EMBL/GenBank/DDBJ databases">
        <authorList>
            <person name="Varghese N."/>
            <person name="Submissions S."/>
        </authorList>
    </citation>
    <scope>NUCLEOTIDE SEQUENCE [LARGE SCALE GENOMIC DNA]</scope>
    <source>
        <strain evidence="4">DSM 23920</strain>
    </source>
</reference>
<dbReference type="OrthoDB" id="621114at2"/>
<dbReference type="EMBL" id="FNRL01000019">
    <property type="protein sequence ID" value="SEA85840.1"/>
    <property type="molecule type" value="Genomic_DNA"/>
</dbReference>
<dbReference type="PROSITE" id="PS50022">
    <property type="entry name" value="FA58C_3"/>
    <property type="match status" value="1"/>
</dbReference>
<accession>A0A1H4EMT9</accession>
<dbReference type="InterPro" id="IPR032164">
    <property type="entry name" value="DUF5000"/>
</dbReference>
<dbReference type="SUPFAM" id="SSF49785">
    <property type="entry name" value="Galactose-binding domain-like"/>
    <property type="match status" value="1"/>
</dbReference>
<dbReference type="STRING" id="408074.SAMN05660909_03808"/>
<evidence type="ECO:0000259" key="1">
    <source>
        <dbReference type="PROSITE" id="PS50022"/>
    </source>
</evidence>
<dbReference type="InterPro" id="IPR000421">
    <property type="entry name" value="FA58C"/>
</dbReference>
<evidence type="ECO:0000259" key="2">
    <source>
        <dbReference type="PROSITE" id="PS50853"/>
    </source>
</evidence>
<feature type="domain" description="Fibronectin type-III" evidence="2">
    <location>
        <begin position="31"/>
        <end position="124"/>
    </location>
</feature>
<dbReference type="Proteomes" id="UP000199656">
    <property type="component" value="Unassembled WGS sequence"/>
</dbReference>
<gene>
    <name evidence="3" type="ORF">SAMN05660909_03808</name>
</gene>
<dbReference type="RefSeq" id="WP_089763518.1">
    <property type="nucleotide sequence ID" value="NZ_BKAT01000032.1"/>
</dbReference>